<keyword evidence="1 4" id="KW-0808">Transferase</keyword>
<evidence type="ECO:0000313" key="4">
    <source>
        <dbReference type="EMBL" id="KAB1067857.1"/>
    </source>
</evidence>
<dbReference type="AlphaFoldDB" id="A0A6N6MI60"/>
<keyword evidence="5" id="KW-1185">Reference proteome</keyword>
<name>A0A6N6MI60_9FLAO</name>
<dbReference type="Gene3D" id="3.40.50.300">
    <property type="entry name" value="P-loop containing nucleotide triphosphate hydrolases"/>
    <property type="match status" value="1"/>
</dbReference>
<dbReference type="InterPro" id="IPR000863">
    <property type="entry name" value="Sulfotransferase_dom"/>
</dbReference>
<dbReference type="PANTHER" id="PTHR10605">
    <property type="entry name" value="HEPARAN SULFATE SULFOTRANSFERASE"/>
    <property type="match status" value="1"/>
</dbReference>
<reference evidence="4 5" key="1">
    <citation type="submission" date="2019-09" db="EMBL/GenBank/DDBJ databases">
        <authorList>
            <person name="Cao W.R."/>
        </authorList>
    </citation>
    <scope>NUCLEOTIDE SEQUENCE [LARGE SCALE GENOMIC DNA]</scope>
    <source>
        <strain evidence="4 5">B1N29</strain>
    </source>
</reference>
<feature type="domain" description="Sulfotransferase" evidence="3">
    <location>
        <begin position="10"/>
        <end position="200"/>
    </location>
</feature>
<dbReference type="SUPFAM" id="SSF52540">
    <property type="entry name" value="P-loop containing nucleoside triphosphate hydrolases"/>
    <property type="match status" value="1"/>
</dbReference>
<dbReference type="InterPro" id="IPR027417">
    <property type="entry name" value="P-loop_NTPase"/>
</dbReference>
<dbReference type="PANTHER" id="PTHR10605:SF56">
    <property type="entry name" value="BIFUNCTIONAL HEPARAN SULFATE N-DEACETYLASE_N-SULFOTRANSFERASE"/>
    <property type="match status" value="1"/>
</dbReference>
<organism evidence="4 5">
    <name type="scientific">Pseudotamlana haliotis</name>
    <dbReference type="NCBI Taxonomy" id="2614804"/>
    <lineage>
        <taxon>Bacteria</taxon>
        <taxon>Pseudomonadati</taxon>
        <taxon>Bacteroidota</taxon>
        <taxon>Flavobacteriia</taxon>
        <taxon>Flavobacteriales</taxon>
        <taxon>Flavobacteriaceae</taxon>
        <taxon>Pseudotamlana</taxon>
    </lineage>
</organism>
<accession>A0A6N6MI60</accession>
<evidence type="ECO:0000313" key="5">
    <source>
        <dbReference type="Proteomes" id="UP000441333"/>
    </source>
</evidence>
<dbReference type="Proteomes" id="UP000441333">
    <property type="component" value="Unassembled WGS sequence"/>
</dbReference>
<evidence type="ECO:0000256" key="1">
    <source>
        <dbReference type="ARBA" id="ARBA00022679"/>
    </source>
</evidence>
<dbReference type="GO" id="GO:0008146">
    <property type="term" value="F:sulfotransferase activity"/>
    <property type="evidence" value="ECO:0007669"/>
    <property type="project" value="InterPro"/>
</dbReference>
<dbReference type="Pfam" id="PF00685">
    <property type="entry name" value="Sulfotransfer_1"/>
    <property type="match status" value="1"/>
</dbReference>
<dbReference type="InterPro" id="IPR037359">
    <property type="entry name" value="NST/OST"/>
</dbReference>
<keyword evidence="2" id="KW-0325">Glycoprotein</keyword>
<sequence>MSSEKKIIKPSFFVVGAQKAGTTTFYEIFKNHPEVYLPQKKETRFFSHHYNKGLSWYLNNFFTVNISNTFSISGETDPGYMDNSEIPEKIHSLLGQDIKIIMLVRQPVKRAYSAYNMYKKFNQNTFKEWTKYNFSDHLEKEFKGEIESNYIKWSKYHQSYSNYKEIFGSENVKLIIFEDFISDKKNKIINDICSFLNISTDFNFDTDQHANKGNLPRHSVLNFIYGSNFFVKTIRSYINSHQNIKVFVKKIFTKPVNRLSKDDIDNYTNKYFEEDILNLEKELGHKITKWK</sequence>
<protein>
    <submittedName>
        <fullName evidence="4">Sulfotransferase</fullName>
    </submittedName>
</protein>
<evidence type="ECO:0000256" key="2">
    <source>
        <dbReference type="ARBA" id="ARBA00023180"/>
    </source>
</evidence>
<dbReference type="EMBL" id="WAAT01000044">
    <property type="protein sequence ID" value="KAB1067857.1"/>
    <property type="molecule type" value="Genomic_DNA"/>
</dbReference>
<dbReference type="RefSeq" id="WP_150939231.1">
    <property type="nucleotide sequence ID" value="NZ_WAAT01000044.1"/>
</dbReference>
<evidence type="ECO:0000259" key="3">
    <source>
        <dbReference type="Pfam" id="PF00685"/>
    </source>
</evidence>
<comment type="caution">
    <text evidence="4">The sequence shown here is derived from an EMBL/GenBank/DDBJ whole genome shotgun (WGS) entry which is preliminary data.</text>
</comment>
<gene>
    <name evidence="4" type="ORF">F6U93_09650</name>
</gene>
<proteinExistence type="predicted"/>